<evidence type="ECO:0000313" key="1">
    <source>
        <dbReference type="EMBL" id="TCS79517.1"/>
    </source>
</evidence>
<proteinExistence type="predicted"/>
<dbReference type="AlphaFoldDB" id="A0A4R3K990"/>
<organism evidence="1 2">
    <name type="scientific">Muricomes intestini</name>
    <dbReference type="NCBI Taxonomy" id="1796634"/>
    <lineage>
        <taxon>Bacteria</taxon>
        <taxon>Bacillati</taxon>
        <taxon>Bacillota</taxon>
        <taxon>Clostridia</taxon>
        <taxon>Lachnospirales</taxon>
        <taxon>Lachnospiraceae</taxon>
        <taxon>Muricomes</taxon>
    </lineage>
</organism>
<keyword evidence="2" id="KW-1185">Reference proteome</keyword>
<dbReference type="OrthoDB" id="1654682at2"/>
<reference evidence="1 2" key="1">
    <citation type="submission" date="2019-03" db="EMBL/GenBank/DDBJ databases">
        <title>Genomic Encyclopedia of Type Strains, Phase IV (KMG-IV): sequencing the most valuable type-strain genomes for metagenomic binning, comparative biology and taxonomic classification.</title>
        <authorList>
            <person name="Goeker M."/>
        </authorList>
    </citation>
    <scope>NUCLEOTIDE SEQUENCE [LARGE SCALE GENOMIC DNA]</scope>
    <source>
        <strain evidence="1 2">DSM 29489</strain>
    </source>
</reference>
<evidence type="ECO:0008006" key="3">
    <source>
        <dbReference type="Google" id="ProtNLM"/>
    </source>
</evidence>
<dbReference type="EMBL" id="SLZZ01000008">
    <property type="protein sequence ID" value="TCS79517.1"/>
    <property type="molecule type" value="Genomic_DNA"/>
</dbReference>
<dbReference type="RefSeq" id="WP_132380549.1">
    <property type="nucleotide sequence ID" value="NZ_DAIPCY010000020.1"/>
</dbReference>
<gene>
    <name evidence="1" type="ORF">EDD59_108103</name>
</gene>
<accession>A0A4R3K990</accession>
<sequence>MEKEVLDYAVEKTHDLMSAPSCSAEAKAAAQIWLDAIGTGEEAAETKKYIQELEEDVTPIDGLIGLAESEDGIQIFGAENAKNMAAHAKEIKTAGAQHCDCAACTAAAEILEKKDALLK</sequence>
<name>A0A4R3K990_9FIRM</name>
<evidence type="ECO:0000313" key="2">
    <source>
        <dbReference type="Proteomes" id="UP000295726"/>
    </source>
</evidence>
<dbReference type="Proteomes" id="UP000295726">
    <property type="component" value="Unassembled WGS sequence"/>
</dbReference>
<comment type="caution">
    <text evidence="1">The sequence shown here is derived from an EMBL/GenBank/DDBJ whole genome shotgun (WGS) entry which is preliminary data.</text>
</comment>
<protein>
    <recommendedName>
        <fullName evidence="3">Molecular chaperone Hsp90</fullName>
    </recommendedName>
</protein>